<dbReference type="Gene3D" id="2.60.40.4070">
    <property type="match status" value="1"/>
</dbReference>
<name>X1B709_9ZZZZ</name>
<dbReference type="NCBIfam" id="TIGR04183">
    <property type="entry name" value="Por_Secre_tail"/>
    <property type="match status" value="1"/>
</dbReference>
<reference evidence="2" key="1">
    <citation type="journal article" date="2014" name="Front. Microbiol.">
        <title>High frequency of phylogenetically diverse reductive dehalogenase-homologous genes in deep subseafloor sedimentary metagenomes.</title>
        <authorList>
            <person name="Kawai M."/>
            <person name="Futagami T."/>
            <person name="Toyoda A."/>
            <person name="Takaki Y."/>
            <person name="Nishi S."/>
            <person name="Hori S."/>
            <person name="Arai W."/>
            <person name="Tsubouchi T."/>
            <person name="Morono Y."/>
            <person name="Uchiyama I."/>
            <person name="Ito T."/>
            <person name="Fujiyama A."/>
            <person name="Inagaki F."/>
            <person name="Takami H."/>
        </authorList>
    </citation>
    <scope>NUCLEOTIDE SEQUENCE</scope>
    <source>
        <strain evidence="2">Expedition CK06-06</strain>
    </source>
</reference>
<organism evidence="2">
    <name type="scientific">marine sediment metagenome</name>
    <dbReference type="NCBI Taxonomy" id="412755"/>
    <lineage>
        <taxon>unclassified sequences</taxon>
        <taxon>metagenomes</taxon>
        <taxon>ecological metagenomes</taxon>
    </lineage>
</organism>
<protein>
    <recommendedName>
        <fullName evidence="1">Secretion system C-terminal sorting domain-containing protein</fullName>
    </recommendedName>
</protein>
<evidence type="ECO:0000313" key="2">
    <source>
        <dbReference type="EMBL" id="GAG77067.1"/>
    </source>
</evidence>
<feature type="non-terminal residue" evidence="2">
    <location>
        <position position="1"/>
    </location>
</feature>
<proteinExistence type="predicted"/>
<accession>X1B709</accession>
<evidence type="ECO:0000259" key="1">
    <source>
        <dbReference type="Pfam" id="PF18962"/>
    </source>
</evidence>
<sequence>STNSGTSWIEIVSNIPARNDSYIWTVPNNPTTNAKVRVSDVNNSEINDESDSLFTIDIFPSVEDDFNGIPDSYKLLQNFPNPFNPITKIYYGVPQSSYVELVVYDLLGNEIVKLISEEKEAGYHSVNFDASSYNSGIYFYRFKAGGFVSTKKMLLLK</sequence>
<dbReference type="InterPro" id="IPR026444">
    <property type="entry name" value="Secre_tail"/>
</dbReference>
<feature type="domain" description="Secretion system C-terminal sorting" evidence="1">
    <location>
        <begin position="79"/>
        <end position="153"/>
    </location>
</feature>
<gene>
    <name evidence="2" type="ORF">S01H4_31006</name>
</gene>
<dbReference type="EMBL" id="BART01016058">
    <property type="protein sequence ID" value="GAG77067.1"/>
    <property type="molecule type" value="Genomic_DNA"/>
</dbReference>
<dbReference type="AlphaFoldDB" id="X1B709"/>
<comment type="caution">
    <text evidence="2">The sequence shown here is derived from an EMBL/GenBank/DDBJ whole genome shotgun (WGS) entry which is preliminary data.</text>
</comment>
<dbReference type="Pfam" id="PF18962">
    <property type="entry name" value="Por_Secre_tail"/>
    <property type="match status" value="1"/>
</dbReference>